<proteinExistence type="inferred from homology"/>
<dbReference type="PRINTS" id="PR00359">
    <property type="entry name" value="BP450"/>
</dbReference>
<dbReference type="PANTHER" id="PTHR46696:SF4">
    <property type="entry name" value="BIOTIN BIOSYNTHESIS CYTOCHROME P450"/>
    <property type="match status" value="1"/>
</dbReference>
<dbReference type="InterPro" id="IPR002397">
    <property type="entry name" value="Cyt_P450_B"/>
</dbReference>
<gene>
    <name evidence="2" type="ORF">ACFPM7_06255</name>
</gene>
<dbReference type="Proteomes" id="UP001596157">
    <property type="component" value="Unassembled WGS sequence"/>
</dbReference>
<dbReference type="EMBL" id="JBHSKF010000002">
    <property type="protein sequence ID" value="MFC5286647.1"/>
    <property type="molecule type" value="Genomic_DNA"/>
</dbReference>
<dbReference type="Gene3D" id="1.10.630.10">
    <property type="entry name" value="Cytochrome P450"/>
    <property type="match status" value="1"/>
</dbReference>
<protein>
    <submittedName>
        <fullName evidence="2">Cytochrome P450</fullName>
    </submittedName>
</protein>
<dbReference type="RefSeq" id="WP_378244776.1">
    <property type="nucleotide sequence ID" value="NZ_JBHSKF010000002.1"/>
</dbReference>
<evidence type="ECO:0000313" key="2">
    <source>
        <dbReference type="EMBL" id="MFC5286647.1"/>
    </source>
</evidence>
<reference evidence="3" key="1">
    <citation type="journal article" date="2019" name="Int. J. Syst. Evol. Microbiol.">
        <title>The Global Catalogue of Microorganisms (GCM) 10K type strain sequencing project: providing services to taxonomists for standard genome sequencing and annotation.</title>
        <authorList>
            <consortium name="The Broad Institute Genomics Platform"/>
            <consortium name="The Broad Institute Genome Sequencing Center for Infectious Disease"/>
            <person name="Wu L."/>
            <person name="Ma J."/>
        </authorList>
    </citation>
    <scope>NUCLEOTIDE SEQUENCE [LARGE SCALE GENOMIC DNA]</scope>
    <source>
        <strain evidence="3">CCUG 59778</strain>
    </source>
</reference>
<dbReference type="InterPro" id="IPR036396">
    <property type="entry name" value="Cyt_P450_sf"/>
</dbReference>
<dbReference type="PANTHER" id="PTHR46696">
    <property type="entry name" value="P450, PUTATIVE (EUROFUNG)-RELATED"/>
    <property type="match status" value="1"/>
</dbReference>
<evidence type="ECO:0000256" key="1">
    <source>
        <dbReference type="ARBA" id="ARBA00010617"/>
    </source>
</evidence>
<evidence type="ECO:0000313" key="3">
    <source>
        <dbReference type="Proteomes" id="UP001596157"/>
    </source>
</evidence>
<dbReference type="SUPFAM" id="SSF48264">
    <property type="entry name" value="Cytochrome P450"/>
    <property type="match status" value="1"/>
</dbReference>
<comment type="caution">
    <text evidence="2">The sequence shown here is derived from an EMBL/GenBank/DDBJ whole genome shotgun (WGS) entry which is preliminary data.</text>
</comment>
<organism evidence="2 3">
    <name type="scientific">Actinokineospora guangxiensis</name>
    <dbReference type="NCBI Taxonomy" id="1490288"/>
    <lineage>
        <taxon>Bacteria</taxon>
        <taxon>Bacillati</taxon>
        <taxon>Actinomycetota</taxon>
        <taxon>Actinomycetes</taxon>
        <taxon>Pseudonocardiales</taxon>
        <taxon>Pseudonocardiaceae</taxon>
        <taxon>Actinokineospora</taxon>
    </lineage>
</organism>
<dbReference type="Pfam" id="PF00067">
    <property type="entry name" value="p450"/>
    <property type="match status" value="1"/>
</dbReference>
<name>A0ABW0EGY3_9PSEU</name>
<comment type="similarity">
    <text evidence="1">Belongs to the cytochrome P450 family.</text>
</comment>
<dbReference type="InterPro" id="IPR001128">
    <property type="entry name" value="Cyt_P450"/>
</dbReference>
<dbReference type="CDD" id="cd11033">
    <property type="entry name" value="CYP142-like"/>
    <property type="match status" value="1"/>
</dbReference>
<keyword evidence="3" id="KW-1185">Reference proteome</keyword>
<accession>A0ABW0EGY3</accession>
<sequence length="406" mass="44566">MTMLDAETAVDFSDPDLYRGGGAERAWARALALSPVHRVRRPAGDFWAVLGHQEIVAVLKDSAGYGSEQGMRLDHDPRATAMSAGRMLIVTDPPRHGALRRIINSAFTPRMVHRLENTMRATVADLLDRAIGDEPCEFTEIASWLPVSVICDMLGVPRQDWAFMLDRTRTAFGAASEPADPLAVAEAHVDLLSYYEELAARRRREPGDDIVTALVKGRVDGVPLSDEEIYLNCDGLISGGNETTRHATVGGMLAFIDHPEQWDLLRQRPELLGSAVQEILRHSSPALHVLRTATAAGELAGQRIEPGEQVALFLAAGNRDERVFTDPDSFDITRFETATASAKHLAFAQGAHFCLGAALAGKELEVMFSALVQRVERAEAVAPPKRMRSNLIWGFESARLHLPPRR</sequence>